<dbReference type="AlphaFoldDB" id="A0A1I3QTY5"/>
<evidence type="ECO:0000313" key="2">
    <source>
        <dbReference type="Proteomes" id="UP000198670"/>
    </source>
</evidence>
<reference evidence="1 2" key="1">
    <citation type="submission" date="2016-10" db="EMBL/GenBank/DDBJ databases">
        <authorList>
            <person name="de Groot N.N."/>
        </authorList>
    </citation>
    <scope>NUCLEOTIDE SEQUENCE [LARGE SCALE GENOMIC DNA]</scope>
    <source>
        <strain evidence="1 2">RK1</strain>
    </source>
</reference>
<organism evidence="1 2">
    <name type="scientific">Parapedobacter indicus</name>
    <dbReference type="NCBI Taxonomy" id="1477437"/>
    <lineage>
        <taxon>Bacteria</taxon>
        <taxon>Pseudomonadati</taxon>
        <taxon>Bacteroidota</taxon>
        <taxon>Sphingobacteriia</taxon>
        <taxon>Sphingobacteriales</taxon>
        <taxon>Sphingobacteriaceae</taxon>
        <taxon>Parapedobacter</taxon>
    </lineage>
</organism>
<name>A0A1I3QTY5_9SPHI</name>
<accession>A0A1I3QTY5</accession>
<sequence>MTKIESTPVKQTGNSFTKEGLNEIRSVANKNADNSSHVLGRIFQVGTGSGNLTINGSVIGGGLLADDVVEIVPGTYNVITIQDFNIISGFATVRPQTGRITAASIAPYRLIGAIIENIDLVGGGQSNIRFGGSSALPYKNIIFRGLSFTGATSFSVRHQNPQVYNPSNPDATALQNITFDSNEFVNCPQFQLGGSPNDDTGRVINLVFKNNICRNRNGNYDWLDGEAPDGSSVAPNYFINVTNAENYDFDGNTFYKIMRPENHTAMIFASGWGLIRNNRAEKYRGQLGRQWLYAKESGRATYSYNNLGKDCFKYSLLECQVTSGMSGAANWVASDYYCFFNTAINFGAWEDPDFWQAIVLDNYGIGGANVYFENNLGVNVLPNTGNTSLIWGAAATTNLYNQTFADRFAAKINPQGIPYSDSPIVGQGVQNISYPVLSDIAGTERASPPTIGAYEPLSQPEPDLPTPISSQTEYIVNVGGTETIELTNHPQGAMSQWYAGGPEGTGVFIYEGTDSFSFGPPNTDNPVAAVPVYIRYTQDGYASDYYIITIAIVEQGNFNLTIQINGTSENPDIVYNEEVQPNNTMSFPANTQVNDITPVLAGYTFTPSSMDVLMNSDKLITFTAIPE</sequence>
<protein>
    <submittedName>
        <fullName evidence="1">Uncharacterized protein</fullName>
    </submittedName>
</protein>
<dbReference type="RefSeq" id="WP_143072963.1">
    <property type="nucleotide sequence ID" value="NZ_FOQO01000009.1"/>
</dbReference>
<gene>
    <name evidence="1" type="ORF">SAMN05444682_109122</name>
</gene>
<keyword evidence="2" id="KW-1185">Reference proteome</keyword>
<dbReference type="EMBL" id="FOQO01000009">
    <property type="protein sequence ID" value="SFJ37558.1"/>
    <property type="molecule type" value="Genomic_DNA"/>
</dbReference>
<dbReference type="InterPro" id="IPR011050">
    <property type="entry name" value="Pectin_lyase_fold/virulence"/>
</dbReference>
<dbReference type="Proteomes" id="UP000198670">
    <property type="component" value="Unassembled WGS sequence"/>
</dbReference>
<dbReference type="SUPFAM" id="SSF51126">
    <property type="entry name" value="Pectin lyase-like"/>
    <property type="match status" value="1"/>
</dbReference>
<proteinExistence type="predicted"/>
<evidence type="ECO:0000313" key="1">
    <source>
        <dbReference type="EMBL" id="SFJ37558.1"/>
    </source>
</evidence>
<dbReference type="STRING" id="1477437.SAMN05444682_109122"/>